<feature type="transmembrane region" description="Helical" evidence="2">
    <location>
        <begin position="24"/>
        <end position="51"/>
    </location>
</feature>
<keyword evidence="4" id="KW-1185">Reference proteome</keyword>
<organism evidence="3 4">
    <name type="scientific">Natronospira proteinivora</name>
    <dbReference type="NCBI Taxonomy" id="1807133"/>
    <lineage>
        <taxon>Bacteria</taxon>
        <taxon>Pseudomonadati</taxon>
        <taxon>Pseudomonadota</taxon>
        <taxon>Gammaproteobacteria</taxon>
        <taxon>Natronospirales</taxon>
        <taxon>Natronospiraceae</taxon>
        <taxon>Natronospira</taxon>
    </lineage>
</organism>
<name>A0ABT1G646_9GAMM</name>
<dbReference type="EMBL" id="JALJYF010000001">
    <property type="protein sequence ID" value="MCP1726771.1"/>
    <property type="molecule type" value="Genomic_DNA"/>
</dbReference>
<evidence type="ECO:0000256" key="1">
    <source>
        <dbReference type="SAM" id="MobiDB-lite"/>
    </source>
</evidence>
<gene>
    <name evidence="3" type="ORF">J2T60_000736</name>
</gene>
<evidence type="ECO:0008006" key="5">
    <source>
        <dbReference type="Google" id="ProtNLM"/>
    </source>
</evidence>
<reference evidence="3 4" key="1">
    <citation type="submission" date="2022-03" db="EMBL/GenBank/DDBJ databases">
        <title>Genomic Encyclopedia of Type Strains, Phase III (KMG-III): the genomes of soil and plant-associated and newly described type strains.</title>
        <authorList>
            <person name="Whitman W."/>
        </authorList>
    </citation>
    <scope>NUCLEOTIDE SEQUENCE [LARGE SCALE GENOMIC DNA]</scope>
    <source>
        <strain evidence="3 4">BSker1</strain>
    </source>
</reference>
<evidence type="ECO:0000313" key="4">
    <source>
        <dbReference type="Proteomes" id="UP001523550"/>
    </source>
</evidence>
<feature type="region of interest" description="Disordered" evidence="1">
    <location>
        <begin position="92"/>
        <end position="138"/>
    </location>
</feature>
<comment type="caution">
    <text evidence="3">The sequence shown here is derived from an EMBL/GenBank/DDBJ whole genome shotgun (WGS) entry which is preliminary data.</text>
</comment>
<evidence type="ECO:0000256" key="2">
    <source>
        <dbReference type="SAM" id="Phobius"/>
    </source>
</evidence>
<protein>
    <recommendedName>
        <fullName evidence="5">DUF4389 domain-containing protein</fullName>
    </recommendedName>
</protein>
<dbReference type="RefSeq" id="WP_253445587.1">
    <property type="nucleotide sequence ID" value="NZ_JALJYF010000001.1"/>
</dbReference>
<keyword evidence="2" id="KW-0812">Transmembrane</keyword>
<dbReference type="Pfam" id="PF14333">
    <property type="entry name" value="DUF4389"/>
    <property type="match status" value="1"/>
</dbReference>
<feature type="compositionally biased region" description="Basic residues" evidence="1">
    <location>
        <begin position="105"/>
        <end position="120"/>
    </location>
</feature>
<dbReference type="InterPro" id="IPR025498">
    <property type="entry name" value="DUF4389"/>
</dbReference>
<keyword evidence="2" id="KW-1133">Transmembrane helix</keyword>
<keyword evidence="2" id="KW-0472">Membrane</keyword>
<evidence type="ECO:0000313" key="3">
    <source>
        <dbReference type="EMBL" id="MCP1726771.1"/>
    </source>
</evidence>
<sequence>MSTDEFDTDELKEHVTARQTWLRLVYMVIFLFFAWVASFVFGVVILVLFLWHLFSGKPNPQVKAFGQSMSSWGYQVLRFLSYNSEELPFPFDAWPSGPVDGAAAPRKKATRKKAAKKKKTASTGTGGSDNESDERKNS</sequence>
<proteinExistence type="predicted"/>
<dbReference type="Proteomes" id="UP001523550">
    <property type="component" value="Unassembled WGS sequence"/>
</dbReference>
<accession>A0ABT1G646</accession>